<evidence type="ECO:0000259" key="5">
    <source>
        <dbReference type="PROSITE" id="PS50977"/>
    </source>
</evidence>
<proteinExistence type="predicted"/>
<dbReference type="Gene3D" id="1.10.357.10">
    <property type="entry name" value="Tetracycline Repressor, domain 2"/>
    <property type="match status" value="1"/>
</dbReference>
<reference evidence="6 7" key="1">
    <citation type="submission" date="2017-02" db="EMBL/GenBank/DDBJ databases">
        <title>The new phylogeny of genus Mycobacterium.</title>
        <authorList>
            <person name="Tortoli E."/>
            <person name="Trovato A."/>
            <person name="Cirillo D.M."/>
        </authorList>
    </citation>
    <scope>NUCLEOTIDE SEQUENCE [LARGE SCALE GENOMIC DNA]</scope>
    <source>
        <strain evidence="6 7">DSM 45578</strain>
    </source>
</reference>
<dbReference type="InterPro" id="IPR011075">
    <property type="entry name" value="TetR_C"/>
</dbReference>
<dbReference type="Proteomes" id="UP000192366">
    <property type="component" value="Unassembled WGS sequence"/>
</dbReference>
<dbReference type="GO" id="GO:0003700">
    <property type="term" value="F:DNA-binding transcription factor activity"/>
    <property type="evidence" value="ECO:0007669"/>
    <property type="project" value="TreeGrafter"/>
</dbReference>
<evidence type="ECO:0000256" key="4">
    <source>
        <dbReference type="PROSITE-ProRule" id="PRU00335"/>
    </source>
</evidence>
<dbReference type="Pfam" id="PF00440">
    <property type="entry name" value="TetR_N"/>
    <property type="match status" value="1"/>
</dbReference>
<keyword evidence="1" id="KW-0805">Transcription regulation</keyword>
<dbReference type="AlphaFoldDB" id="A0A1W9YQN6"/>
<dbReference type="InterPro" id="IPR050109">
    <property type="entry name" value="HTH-type_TetR-like_transc_reg"/>
</dbReference>
<evidence type="ECO:0000256" key="3">
    <source>
        <dbReference type="ARBA" id="ARBA00023163"/>
    </source>
</evidence>
<dbReference type="STRING" id="564198.BST17_24145"/>
<keyword evidence="7" id="KW-1185">Reference proteome</keyword>
<dbReference type="Gene3D" id="1.10.10.60">
    <property type="entry name" value="Homeodomain-like"/>
    <property type="match status" value="1"/>
</dbReference>
<dbReference type="Pfam" id="PF16859">
    <property type="entry name" value="TetR_C_11"/>
    <property type="match status" value="1"/>
</dbReference>
<evidence type="ECO:0000256" key="1">
    <source>
        <dbReference type="ARBA" id="ARBA00023015"/>
    </source>
</evidence>
<protein>
    <recommendedName>
        <fullName evidence="5">HTH tetR-type domain-containing protein</fullName>
    </recommendedName>
</protein>
<dbReference type="InterPro" id="IPR036271">
    <property type="entry name" value="Tet_transcr_reg_TetR-rel_C_sf"/>
</dbReference>
<dbReference type="PROSITE" id="PS50977">
    <property type="entry name" value="HTH_TETR_2"/>
    <property type="match status" value="1"/>
</dbReference>
<evidence type="ECO:0000313" key="6">
    <source>
        <dbReference type="EMBL" id="ORA02366.1"/>
    </source>
</evidence>
<dbReference type="PANTHER" id="PTHR30055">
    <property type="entry name" value="HTH-TYPE TRANSCRIPTIONAL REGULATOR RUTR"/>
    <property type="match status" value="1"/>
</dbReference>
<gene>
    <name evidence="6" type="ORF">BST17_24145</name>
</gene>
<feature type="domain" description="HTH tetR-type" evidence="5">
    <location>
        <begin position="3"/>
        <end position="63"/>
    </location>
</feature>
<dbReference type="InterPro" id="IPR001647">
    <property type="entry name" value="HTH_TetR"/>
</dbReference>
<dbReference type="GO" id="GO:0000976">
    <property type="term" value="F:transcription cis-regulatory region binding"/>
    <property type="evidence" value="ECO:0007669"/>
    <property type="project" value="TreeGrafter"/>
</dbReference>
<dbReference type="PANTHER" id="PTHR30055:SF148">
    <property type="entry name" value="TETR-FAMILY TRANSCRIPTIONAL REGULATOR"/>
    <property type="match status" value="1"/>
</dbReference>
<sequence length="186" mass="20166">MRPAVTEAIADAAIAELVEHGYAKLAMEKVARRAGVGKHALYRRWPSKLDLVTDVLARLSVPDAPTPDTGSLRGDVRAILGAVTQWLTDPRIRAILPSLIAEYDRNPALAEAAATHIGGPRRAWGRAALERRVPAEQVDMVLDVLAAPVFWRLTHARPVDDDYLDALANMIVAGIDASAETPITLR</sequence>
<organism evidence="6 7">
    <name type="scientific">Mycolicibacterium bacteremicum</name>
    <name type="common">Mycobacterium bacteremicum</name>
    <dbReference type="NCBI Taxonomy" id="564198"/>
    <lineage>
        <taxon>Bacteria</taxon>
        <taxon>Bacillati</taxon>
        <taxon>Actinomycetota</taxon>
        <taxon>Actinomycetes</taxon>
        <taxon>Mycobacteriales</taxon>
        <taxon>Mycobacteriaceae</taxon>
        <taxon>Mycolicibacterium</taxon>
    </lineage>
</organism>
<name>A0A1W9YQN6_MYCBA</name>
<comment type="caution">
    <text evidence="6">The sequence shown here is derived from an EMBL/GenBank/DDBJ whole genome shotgun (WGS) entry which is preliminary data.</text>
</comment>
<accession>A0A1W9YQN6</accession>
<dbReference type="SUPFAM" id="SSF46689">
    <property type="entry name" value="Homeodomain-like"/>
    <property type="match status" value="1"/>
</dbReference>
<keyword evidence="3" id="KW-0804">Transcription</keyword>
<evidence type="ECO:0000256" key="2">
    <source>
        <dbReference type="ARBA" id="ARBA00023125"/>
    </source>
</evidence>
<dbReference type="PRINTS" id="PR00455">
    <property type="entry name" value="HTHTETR"/>
</dbReference>
<dbReference type="OrthoDB" id="9796019at2"/>
<feature type="DNA-binding region" description="H-T-H motif" evidence="4">
    <location>
        <begin position="26"/>
        <end position="45"/>
    </location>
</feature>
<dbReference type="SUPFAM" id="SSF48498">
    <property type="entry name" value="Tetracyclin repressor-like, C-terminal domain"/>
    <property type="match status" value="1"/>
</dbReference>
<dbReference type="InterPro" id="IPR009057">
    <property type="entry name" value="Homeodomain-like_sf"/>
</dbReference>
<evidence type="ECO:0000313" key="7">
    <source>
        <dbReference type="Proteomes" id="UP000192366"/>
    </source>
</evidence>
<keyword evidence="2 4" id="KW-0238">DNA-binding</keyword>
<dbReference type="EMBL" id="MVHJ01000030">
    <property type="protein sequence ID" value="ORA02366.1"/>
    <property type="molecule type" value="Genomic_DNA"/>
</dbReference>